<feature type="transmembrane region" description="Helical" evidence="2">
    <location>
        <begin position="268"/>
        <end position="288"/>
    </location>
</feature>
<dbReference type="Pfam" id="PF25927">
    <property type="entry name" value="DUF7972"/>
    <property type="match status" value="1"/>
</dbReference>
<accession>A0A419WSQ7</accession>
<feature type="transmembrane region" description="Helical" evidence="2">
    <location>
        <begin position="308"/>
        <end position="329"/>
    </location>
</feature>
<feature type="transmembrane region" description="Helical" evidence="2">
    <location>
        <begin position="45"/>
        <end position="64"/>
    </location>
</feature>
<organism evidence="3 4">
    <name type="scientific">Halopiger aswanensis</name>
    <dbReference type="NCBI Taxonomy" id="148449"/>
    <lineage>
        <taxon>Archaea</taxon>
        <taxon>Methanobacteriati</taxon>
        <taxon>Methanobacteriota</taxon>
        <taxon>Stenosarchaea group</taxon>
        <taxon>Halobacteria</taxon>
        <taxon>Halobacteriales</taxon>
        <taxon>Natrialbaceae</taxon>
        <taxon>Halopiger</taxon>
    </lineage>
</organism>
<dbReference type="InterPro" id="IPR058278">
    <property type="entry name" value="DUF7972"/>
</dbReference>
<dbReference type="OrthoDB" id="202254at2157"/>
<feature type="compositionally biased region" description="Polar residues" evidence="1">
    <location>
        <begin position="7"/>
        <end position="21"/>
    </location>
</feature>
<dbReference type="AlphaFoldDB" id="A0A419WSQ7"/>
<evidence type="ECO:0000256" key="1">
    <source>
        <dbReference type="SAM" id="MobiDB-lite"/>
    </source>
</evidence>
<comment type="caution">
    <text evidence="3">The sequence shown here is derived from an EMBL/GenBank/DDBJ whole genome shotgun (WGS) entry which is preliminary data.</text>
</comment>
<evidence type="ECO:0000256" key="2">
    <source>
        <dbReference type="SAM" id="Phobius"/>
    </source>
</evidence>
<reference evidence="3 4" key="1">
    <citation type="submission" date="2018-09" db="EMBL/GenBank/DDBJ databases">
        <title>Genomic Encyclopedia of Archaeal and Bacterial Type Strains, Phase II (KMG-II): from individual species to whole genera.</title>
        <authorList>
            <person name="Goeker M."/>
        </authorList>
    </citation>
    <scope>NUCLEOTIDE SEQUENCE [LARGE SCALE GENOMIC DNA]</scope>
    <source>
        <strain evidence="3 4">DSM 13151</strain>
    </source>
</reference>
<keyword evidence="2" id="KW-0472">Membrane</keyword>
<keyword evidence="2" id="KW-1133">Transmembrane helix</keyword>
<sequence length="368" mass="41142">MVDGDSVKQSLRNRLRGSTSGRRIDRSSENRIKRWILFDGNRERVAVGLLATVFAVLLVMGGVWPIEYQELLSETTIIQTVFNTLLSGTILLVSIVVSIAAVGISQELTSLGNQSERVETTIDFQGQIEDHGIVDVSPARPGQFTAVVLRSIKERADELQQLDGDADRGQGYRDEVERLRTDIHANTEEVLTTLSRVPNGSTDELLTGLNYDSSWQLYQARRILTKYDERLTDAERQVIEEIMDTLRTLMVCREYFKTLYYKLELSDLSTTLLTVSLPTIIFITYVLLALNTGLFPNVTVFGYTPLTVFISLAYTIALAPYAVLTSYVFRAATVTKRTPEEGPFVLDADRETAYDASTTEAEPTGDVK</sequence>
<name>A0A419WSQ7_9EURY</name>
<evidence type="ECO:0000313" key="3">
    <source>
        <dbReference type="EMBL" id="RKD98436.1"/>
    </source>
</evidence>
<protein>
    <submittedName>
        <fullName evidence="3">Uncharacterized protein</fullName>
    </submittedName>
</protein>
<gene>
    <name evidence="3" type="ORF">ATJ93_1443</name>
</gene>
<evidence type="ECO:0000313" key="4">
    <source>
        <dbReference type="Proteomes" id="UP000283805"/>
    </source>
</evidence>
<keyword evidence="2" id="KW-0812">Transmembrane</keyword>
<dbReference type="EMBL" id="RAPO01000001">
    <property type="protein sequence ID" value="RKD98436.1"/>
    <property type="molecule type" value="Genomic_DNA"/>
</dbReference>
<dbReference type="RefSeq" id="WP_120243862.1">
    <property type="nucleotide sequence ID" value="NZ_RAPO01000001.1"/>
</dbReference>
<feature type="region of interest" description="Disordered" evidence="1">
    <location>
        <begin position="1"/>
        <end position="22"/>
    </location>
</feature>
<feature type="transmembrane region" description="Helical" evidence="2">
    <location>
        <begin position="84"/>
        <end position="104"/>
    </location>
</feature>
<keyword evidence="4" id="KW-1185">Reference proteome</keyword>
<dbReference type="Proteomes" id="UP000283805">
    <property type="component" value="Unassembled WGS sequence"/>
</dbReference>
<feature type="region of interest" description="Disordered" evidence="1">
    <location>
        <begin position="349"/>
        <end position="368"/>
    </location>
</feature>
<proteinExistence type="predicted"/>